<feature type="domain" description="Neprosin PEP catalytic" evidence="3">
    <location>
        <begin position="62"/>
        <end position="290"/>
    </location>
</feature>
<feature type="region of interest" description="Disordered" evidence="1">
    <location>
        <begin position="38"/>
        <end position="57"/>
    </location>
</feature>
<dbReference type="InterPro" id="IPR053168">
    <property type="entry name" value="Glutamic_endopeptidase"/>
</dbReference>
<dbReference type="KEGG" id="sgrg:L0C25_07275"/>
<dbReference type="PROSITE" id="PS52045">
    <property type="entry name" value="NEPROSIN_PEP_CD"/>
    <property type="match status" value="1"/>
</dbReference>
<keyword evidence="5" id="KW-1185">Reference proteome</keyword>
<dbReference type="RefSeq" id="WP_271635794.1">
    <property type="nucleotide sequence ID" value="NZ_CP094970.1"/>
</dbReference>
<evidence type="ECO:0000256" key="2">
    <source>
        <dbReference type="SAM" id="SignalP"/>
    </source>
</evidence>
<organism evidence="4 5">
    <name type="scientific">Solicola gregarius</name>
    <dbReference type="NCBI Taxonomy" id="2908642"/>
    <lineage>
        <taxon>Bacteria</taxon>
        <taxon>Bacillati</taxon>
        <taxon>Actinomycetota</taxon>
        <taxon>Actinomycetes</taxon>
        <taxon>Propionibacteriales</taxon>
        <taxon>Nocardioidaceae</taxon>
        <taxon>Solicola</taxon>
    </lineage>
</organism>
<dbReference type="PANTHER" id="PTHR31589:SF110">
    <property type="entry name" value="PROTEIN, PUTATIVE (DUF239)-RELATED"/>
    <property type="match status" value="1"/>
</dbReference>
<feature type="chain" id="PRO_5041340836" evidence="2">
    <location>
        <begin position="28"/>
        <end position="290"/>
    </location>
</feature>
<dbReference type="EMBL" id="CP094970">
    <property type="protein sequence ID" value="UYM06868.1"/>
    <property type="molecule type" value="Genomic_DNA"/>
</dbReference>
<keyword evidence="2" id="KW-0732">Signal</keyword>
<gene>
    <name evidence="4" type="ORF">L0C25_07275</name>
</gene>
<feature type="signal peptide" evidence="2">
    <location>
        <begin position="1"/>
        <end position="27"/>
    </location>
</feature>
<protein>
    <submittedName>
        <fullName evidence="4">Neprosin family prolyl endopeptidase</fullName>
    </submittedName>
</protein>
<feature type="compositionally biased region" description="Basic and acidic residues" evidence="1">
    <location>
        <begin position="47"/>
        <end position="57"/>
    </location>
</feature>
<reference evidence="4" key="1">
    <citation type="submission" date="2022-01" db="EMBL/GenBank/DDBJ databases">
        <title>Nocardioidaceae gen. sp. A5X3R13.</title>
        <authorList>
            <person name="Lopez Marin M.A."/>
            <person name="Uhlik O."/>
        </authorList>
    </citation>
    <scope>NUCLEOTIDE SEQUENCE</scope>
    <source>
        <strain evidence="4">A5X3R13</strain>
    </source>
</reference>
<dbReference type="Pfam" id="PF03080">
    <property type="entry name" value="Neprosin"/>
    <property type="match status" value="1"/>
</dbReference>
<evidence type="ECO:0000256" key="1">
    <source>
        <dbReference type="SAM" id="MobiDB-lite"/>
    </source>
</evidence>
<dbReference type="AlphaFoldDB" id="A0AA46YNP0"/>
<dbReference type="InterPro" id="IPR004314">
    <property type="entry name" value="Neprosin"/>
</dbReference>
<dbReference type="Proteomes" id="UP001164390">
    <property type="component" value="Chromosome"/>
</dbReference>
<evidence type="ECO:0000313" key="4">
    <source>
        <dbReference type="EMBL" id="UYM06868.1"/>
    </source>
</evidence>
<accession>A0AA46YNP0</accession>
<sequence>MSTRATRIAAPAVCGVLALSSSGSALLAPADAAPATMATAPAPASVDQRHEPPRHDLLRSDSARWRYKYATAGQYYRKGKYPSGLFASFTVHKPKDVKVRKGDHSLAEIALARPGSNPNRPSYIEVGWVRGNHDGKVRLFVFWWGLKGNPHCYNFACKGFVRAGKGIRPGAKLKPGSKIRLGWVHRKNRWNLYVNGKRSGYYPDRLWKNKFERISWAQVFGEVAYSGGKGRCIDMGNGKLARKHKGARVWNMKTRGKSTAHFTKWGEVRGQYGFKRLSGKAFRYGGPGPC</sequence>
<dbReference type="PANTHER" id="PTHR31589">
    <property type="entry name" value="PROTEIN, PUTATIVE (DUF239)-RELATED-RELATED"/>
    <property type="match status" value="1"/>
</dbReference>
<evidence type="ECO:0000259" key="3">
    <source>
        <dbReference type="PROSITE" id="PS52045"/>
    </source>
</evidence>
<proteinExistence type="predicted"/>
<name>A0AA46YNP0_9ACTN</name>
<evidence type="ECO:0000313" key="5">
    <source>
        <dbReference type="Proteomes" id="UP001164390"/>
    </source>
</evidence>